<dbReference type="Gene3D" id="1.10.10.10">
    <property type="entry name" value="Winged helix-like DNA-binding domain superfamily/Winged helix DNA-binding domain"/>
    <property type="match status" value="1"/>
</dbReference>
<gene>
    <name evidence="1" type="ORF">LAZ67_12003591</name>
</gene>
<dbReference type="InterPro" id="IPR001888">
    <property type="entry name" value="Transposase_1"/>
</dbReference>
<protein>
    <recommendedName>
        <fullName evidence="3">Mariner Mos1 transposase</fullName>
    </recommendedName>
</protein>
<proteinExistence type="predicted"/>
<dbReference type="Gene3D" id="3.30.420.10">
    <property type="entry name" value="Ribonuclease H-like superfamily/Ribonuclease H"/>
    <property type="match status" value="1"/>
</dbReference>
<evidence type="ECO:0008006" key="3">
    <source>
        <dbReference type="Google" id="ProtNLM"/>
    </source>
</evidence>
<sequence>MDDKAKTPELDVYCVERDISQEDIHGAKDSSDGEVEVLLHYFQYEEKKLLRVIVVYNDHALVDRTCQKWFARFKSSNFDLEDDERPGALLKFEEARLNDDPTQTQKELAKALGVTQPAILLRLKEIGMIRRVGNWVPCELKPKDVECRFSRENCSNIQKKKKKERKGFLHGIVTGDEKWVHYDYPKRWATYGYPGRASSSTAKPNIHGGKIMLCIWWDQLGVAIMSCYNRTERSHGRCTEDN</sequence>
<dbReference type="InterPro" id="IPR036388">
    <property type="entry name" value="WH-like_DNA-bd_sf"/>
</dbReference>
<evidence type="ECO:0000313" key="2">
    <source>
        <dbReference type="Proteomes" id="UP001235939"/>
    </source>
</evidence>
<name>A0ABY6L564_9ARAC</name>
<accession>A0ABY6L564</accession>
<organism evidence="1 2">
    <name type="scientific">Cordylochernes scorpioides</name>
    <dbReference type="NCBI Taxonomy" id="51811"/>
    <lineage>
        <taxon>Eukaryota</taxon>
        <taxon>Metazoa</taxon>
        <taxon>Ecdysozoa</taxon>
        <taxon>Arthropoda</taxon>
        <taxon>Chelicerata</taxon>
        <taxon>Arachnida</taxon>
        <taxon>Pseudoscorpiones</taxon>
        <taxon>Cheliferoidea</taxon>
        <taxon>Chernetidae</taxon>
        <taxon>Cordylochernes</taxon>
    </lineage>
</organism>
<dbReference type="PANTHER" id="PTHR46060">
    <property type="entry name" value="MARINER MOS1 TRANSPOSASE-LIKE PROTEIN"/>
    <property type="match status" value="1"/>
</dbReference>
<dbReference type="InterPro" id="IPR052709">
    <property type="entry name" value="Transposase-MT_Hybrid"/>
</dbReference>
<evidence type="ECO:0000313" key="1">
    <source>
        <dbReference type="EMBL" id="UYV75347.1"/>
    </source>
</evidence>
<dbReference type="PANTHER" id="PTHR46060:SF2">
    <property type="entry name" value="HISTONE-LYSINE N-METHYLTRANSFERASE SETMAR"/>
    <property type="match status" value="1"/>
</dbReference>
<keyword evidence="2" id="KW-1185">Reference proteome</keyword>
<dbReference type="EMBL" id="CP092874">
    <property type="protein sequence ID" value="UYV75347.1"/>
    <property type="molecule type" value="Genomic_DNA"/>
</dbReference>
<dbReference type="InterPro" id="IPR036397">
    <property type="entry name" value="RNaseH_sf"/>
</dbReference>
<reference evidence="1 2" key="1">
    <citation type="submission" date="2022-01" db="EMBL/GenBank/DDBJ databases">
        <title>A chromosomal length assembly of Cordylochernes scorpioides.</title>
        <authorList>
            <person name="Zeh D."/>
            <person name="Zeh J."/>
        </authorList>
    </citation>
    <scope>NUCLEOTIDE SEQUENCE [LARGE SCALE GENOMIC DNA]</scope>
    <source>
        <strain evidence="1">IN4F17</strain>
        <tissue evidence="1">Whole Body</tissue>
    </source>
</reference>
<dbReference type="Pfam" id="PF01359">
    <property type="entry name" value="Transposase_1"/>
    <property type="match status" value="1"/>
</dbReference>
<dbReference type="Proteomes" id="UP001235939">
    <property type="component" value="Chromosome 12"/>
</dbReference>